<keyword evidence="6 7" id="KW-0472">Membrane</keyword>
<feature type="transmembrane region" description="Helical" evidence="7">
    <location>
        <begin position="177"/>
        <end position="199"/>
    </location>
</feature>
<dbReference type="InterPro" id="IPR035906">
    <property type="entry name" value="MetI-like_sf"/>
</dbReference>
<dbReference type="PROSITE" id="PS50928">
    <property type="entry name" value="ABC_TM1"/>
    <property type="match status" value="1"/>
</dbReference>
<comment type="caution">
    <text evidence="9">The sequence shown here is derived from an EMBL/GenBank/DDBJ whole genome shotgun (WGS) entry which is preliminary data.</text>
</comment>
<evidence type="ECO:0000256" key="3">
    <source>
        <dbReference type="ARBA" id="ARBA00022475"/>
    </source>
</evidence>
<dbReference type="Proteomes" id="UP000295689">
    <property type="component" value="Unassembled WGS sequence"/>
</dbReference>
<keyword evidence="4 7" id="KW-0812">Transmembrane</keyword>
<organism evidence="9 10">
    <name type="scientific">Mesobacillus foraminis</name>
    <dbReference type="NCBI Taxonomy" id="279826"/>
    <lineage>
        <taxon>Bacteria</taxon>
        <taxon>Bacillati</taxon>
        <taxon>Bacillota</taxon>
        <taxon>Bacilli</taxon>
        <taxon>Bacillales</taxon>
        <taxon>Bacillaceae</taxon>
        <taxon>Mesobacillus</taxon>
    </lineage>
</organism>
<feature type="transmembrane region" description="Helical" evidence="7">
    <location>
        <begin position="232"/>
        <end position="249"/>
    </location>
</feature>
<protein>
    <submittedName>
        <fullName evidence="9">Lactose/L-arabinose transport system permease protein</fullName>
    </submittedName>
</protein>
<dbReference type="CDD" id="cd06261">
    <property type="entry name" value="TM_PBP2"/>
    <property type="match status" value="1"/>
</dbReference>
<comment type="subcellular location">
    <subcellularLocation>
        <location evidence="1 7">Cell membrane</location>
        <topology evidence="1 7">Multi-pass membrane protein</topology>
    </subcellularLocation>
</comment>
<evidence type="ECO:0000256" key="6">
    <source>
        <dbReference type="ARBA" id="ARBA00023136"/>
    </source>
</evidence>
<evidence type="ECO:0000256" key="7">
    <source>
        <dbReference type="RuleBase" id="RU363032"/>
    </source>
</evidence>
<keyword evidence="3" id="KW-1003">Cell membrane</keyword>
<keyword evidence="10" id="KW-1185">Reference proteome</keyword>
<feature type="domain" description="ABC transmembrane type-1" evidence="8">
    <location>
        <begin position="88"/>
        <end position="301"/>
    </location>
</feature>
<keyword evidence="2 7" id="KW-0813">Transport</keyword>
<sequence length="310" mass="34445">MSSVEQEKQTNLAYPNTPVKGKKKFSLLNLSPYIFIAPYFLLFIVFMLYPLIYSFVLSFGNWRAGVTTFVGLENYRMLLTDPMFWKSLGTTGIILIVQVPVMLILATVIATVINSESLKFKGLIRLGFFLPALIDLVTYALVFSLLFNETYGMINQGLKAVGLDGIKWFSDGTWAKVLIIIAVTWRWTGYNSIIILSGLQSVPKDLYESASIDGANRITSFFKITVPMLKPVLLFCTILSTIGTLQLFAEPFVLTGGGPRDETMTVIHYLYSKAFGSFDFGLASAGAYVVTTIIAILSYFQIRLSKGGEI</sequence>
<dbReference type="SUPFAM" id="SSF161098">
    <property type="entry name" value="MetI-like"/>
    <property type="match status" value="1"/>
</dbReference>
<dbReference type="PANTHER" id="PTHR30193:SF37">
    <property type="entry name" value="INNER MEMBRANE ABC TRANSPORTER PERMEASE PROTEIN YCJO"/>
    <property type="match status" value="1"/>
</dbReference>
<dbReference type="PANTHER" id="PTHR30193">
    <property type="entry name" value="ABC TRANSPORTER PERMEASE PROTEIN"/>
    <property type="match status" value="1"/>
</dbReference>
<dbReference type="InterPro" id="IPR051393">
    <property type="entry name" value="ABC_transporter_permease"/>
</dbReference>
<feature type="transmembrane region" description="Helical" evidence="7">
    <location>
        <begin position="30"/>
        <end position="52"/>
    </location>
</feature>
<dbReference type="InterPro" id="IPR000515">
    <property type="entry name" value="MetI-like"/>
</dbReference>
<name>A0A4R2BM68_9BACI</name>
<evidence type="ECO:0000256" key="5">
    <source>
        <dbReference type="ARBA" id="ARBA00022989"/>
    </source>
</evidence>
<dbReference type="Pfam" id="PF00528">
    <property type="entry name" value="BPD_transp_1"/>
    <property type="match status" value="1"/>
</dbReference>
<evidence type="ECO:0000259" key="8">
    <source>
        <dbReference type="PROSITE" id="PS50928"/>
    </source>
</evidence>
<gene>
    <name evidence="9" type="ORF">EV146_101487</name>
</gene>
<dbReference type="Gene3D" id="1.10.3720.10">
    <property type="entry name" value="MetI-like"/>
    <property type="match status" value="1"/>
</dbReference>
<dbReference type="GO" id="GO:0005886">
    <property type="term" value="C:plasma membrane"/>
    <property type="evidence" value="ECO:0007669"/>
    <property type="project" value="UniProtKB-SubCell"/>
</dbReference>
<feature type="transmembrane region" description="Helical" evidence="7">
    <location>
        <begin position="126"/>
        <end position="147"/>
    </location>
</feature>
<dbReference type="GO" id="GO:0055085">
    <property type="term" value="P:transmembrane transport"/>
    <property type="evidence" value="ECO:0007669"/>
    <property type="project" value="InterPro"/>
</dbReference>
<comment type="similarity">
    <text evidence="7">Belongs to the binding-protein-dependent transport system permease family.</text>
</comment>
<evidence type="ECO:0000256" key="4">
    <source>
        <dbReference type="ARBA" id="ARBA00022692"/>
    </source>
</evidence>
<dbReference type="AlphaFoldDB" id="A0A4R2BM68"/>
<feature type="transmembrane region" description="Helical" evidence="7">
    <location>
        <begin position="92"/>
        <end position="114"/>
    </location>
</feature>
<keyword evidence="5 7" id="KW-1133">Transmembrane helix</keyword>
<dbReference type="EMBL" id="SLVV01000001">
    <property type="protein sequence ID" value="TCN28156.1"/>
    <property type="molecule type" value="Genomic_DNA"/>
</dbReference>
<feature type="transmembrane region" description="Helical" evidence="7">
    <location>
        <begin position="280"/>
        <end position="300"/>
    </location>
</feature>
<evidence type="ECO:0000256" key="1">
    <source>
        <dbReference type="ARBA" id="ARBA00004651"/>
    </source>
</evidence>
<accession>A0A4R2BM68</accession>
<proteinExistence type="inferred from homology"/>
<evidence type="ECO:0000313" key="10">
    <source>
        <dbReference type="Proteomes" id="UP000295689"/>
    </source>
</evidence>
<reference evidence="9 10" key="1">
    <citation type="journal article" date="2015" name="Stand. Genomic Sci.">
        <title>Genomic Encyclopedia of Bacterial and Archaeal Type Strains, Phase III: the genomes of soil and plant-associated and newly described type strains.</title>
        <authorList>
            <person name="Whitman W.B."/>
            <person name="Woyke T."/>
            <person name="Klenk H.P."/>
            <person name="Zhou Y."/>
            <person name="Lilburn T.G."/>
            <person name="Beck B.J."/>
            <person name="De Vos P."/>
            <person name="Vandamme P."/>
            <person name="Eisen J.A."/>
            <person name="Garrity G."/>
            <person name="Hugenholtz P."/>
            <person name="Kyrpides N.C."/>
        </authorList>
    </citation>
    <scope>NUCLEOTIDE SEQUENCE [LARGE SCALE GENOMIC DNA]</scope>
    <source>
        <strain evidence="9 10">CV53</strain>
    </source>
</reference>
<evidence type="ECO:0000313" key="9">
    <source>
        <dbReference type="EMBL" id="TCN28156.1"/>
    </source>
</evidence>
<evidence type="ECO:0000256" key="2">
    <source>
        <dbReference type="ARBA" id="ARBA00022448"/>
    </source>
</evidence>